<dbReference type="PANTHER" id="PTHR45835">
    <property type="entry name" value="YALI0A06105P"/>
    <property type="match status" value="1"/>
</dbReference>
<reference evidence="2" key="1">
    <citation type="journal article" date="2019" name="Sci. Rep.">
        <title>Draft genome of Tanacetum cinerariifolium, the natural source of mosquito coil.</title>
        <authorList>
            <person name="Yamashiro T."/>
            <person name="Shiraishi A."/>
            <person name="Satake H."/>
            <person name="Nakayama K."/>
        </authorList>
    </citation>
    <scope>NUCLEOTIDE SEQUENCE</scope>
</reference>
<name>A0A6L2N995_TANCI</name>
<dbReference type="GO" id="GO:0003964">
    <property type="term" value="F:RNA-directed DNA polymerase activity"/>
    <property type="evidence" value="ECO:0007669"/>
    <property type="project" value="UniProtKB-KW"/>
</dbReference>
<dbReference type="InterPro" id="IPR036397">
    <property type="entry name" value="RNaseH_sf"/>
</dbReference>
<dbReference type="EMBL" id="BKCJ010008428">
    <property type="protein sequence ID" value="GEU82169.1"/>
    <property type="molecule type" value="Genomic_DNA"/>
</dbReference>
<feature type="region of interest" description="Disordered" evidence="1">
    <location>
        <begin position="39"/>
        <end position="76"/>
    </location>
</feature>
<keyword evidence="2" id="KW-0695">RNA-directed DNA polymerase</keyword>
<accession>A0A6L2N995</accession>
<dbReference type="PANTHER" id="PTHR45835:SF99">
    <property type="entry name" value="CHROMO DOMAIN-CONTAINING PROTEIN-RELATED"/>
    <property type="match status" value="1"/>
</dbReference>
<sequence>MSSSTHPIILNNSDIGDAFPSTNIPTYVPASPNYSPASLGNTLFDASEDPFENQESSDSSLPPTISPPQVPIAPPTILPPSPVLPSLIFNPQEFFVPKELLPPKEQASIRQLVADSVVTILEAQVANMTNVDNTNRNPEPRDVPVARKCSYKEFMSYQPFNFKGAEGAVGLIRWFERSESVFSCSNCTKDYKVKFSTGNVTASKPQTLEEAINISQRLMDQVLKHNHVQETNDHKRKFNDRRNTTTNNYLNDRDNENHYHNRNNYRNNCDNNYNNHNNDHHQQQNKRQESVRAYVVNPTKNSWGSWDVHLLMVEFSYNNSYHSSVRCAPFEELHGRKCRSSIMWTEEEREVSTRFVGPFEIIKKADPTLQVPLDETRVDAKLNFMEEPVEILETEFKKLKRSRIAIVKPVLFDERHFGLIVINILQNAYHGWIDKDVIDHIAKGEEKITVWEELIEKFFCKFYPESYDGEDKMLDEGDNWGIDPLEFISRVNSSFDKHMKMDGRTKKVLFHAWMNGSWNKRQMGDSIDLVNEIEEYWWRIYKSRGVGVSNLQDGYSTHDLT</sequence>
<protein>
    <submittedName>
        <fullName evidence="2">Reverse transcriptase domain-containing protein</fullName>
    </submittedName>
</protein>
<dbReference type="Gene3D" id="3.30.420.10">
    <property type="entry name" value="Ribonuclease H-like superfamily/Ribonuclease H"/>
    <property type="match status" value="1"/>
</dbReference>
<feature type="compositionally biased region" description="Pro residues" evidence="1">
    <location>
        <begin position="64"/>
        <end position="76"/>
    </location>
</feature>
<keyword evidence="2" id="KW-0808">Transferase</keyword>
<proteinExistence type="predicted"/>
<comment type="caution">
    <text evidence="2">The sequence shown here is derived from an EMBL/GenBank/DDBJ whole genome shotgun (WGS) entry which is preliminary data.</text>
</comment>
<evidence type="ECO:0000313" key="2">
    <source>
        <dbReference type="EMBL" id="GEU82169.1"/>
    </source>
</evidence>
<dbReference type="AlphaFoldDB" id="A0A6L2N995"/>
<feature type="region of interest" description="Disordered" evidence="1">
    <location>
        <begin position="231"/>
        <end position="263"/>
    </location>
</feature>
<organism evidence="2">
    <name type="scientific">Tanacetum cinerariifolium</name>
    <name type="common">Dalmatian daisy</name>
    <name type="synonym">Chrysanthemum cinerariifolium</name>
    <dbReference type="NCBI Taxonomy" id="118510"/>
    <lineage>
        <taxon>Eukaryota</taxon>
        <taxon>Viridiplantae</taxon>
        <taxon>Streptophyta</taxon>
        <taxon>Embryophyta</taxon>
        <taxon>Tracheophyta</taxon>
        <taxon>Spermatophyta</taxon>
        <taxon>Magnoliopsida</taxon>
        <taxon>eudicotyledons</taxon>
        <taxon>Gunneridae</taxon>
        <taxon>Pentapetalae</taxon>
        <taxon>asterids</taxon>
        <taxon>campanulids</taxon>
        <taxon>Asterales</taxon>
        <taxon>Asteraceae</taxon>
        <taxon>Asteroideae</taxon>
        <taxon>Anthemideae</taxon>
        <taxon>Anthemidinae</taxon>
        <taxon>Tanacetum</taxon>
    </lineage>
</organism>
<keyword evidence="2" id="KW-0548">Nucleotidyltransferase</keyword>
<dbReference type="GO" id="GO:0003676">
    <property type="term" value="F:nucleic acid binding"/>
    <property type="evidence" value="ECO:0007669"/>
    <property type="project" value="InterPro"/>
</dbReference>
<gene>
    <name evidence="2" type="ORF">Tci_054147</name>
</gene>
<evidence type="ECO:0000256" key="1">
    <source>
        <dbReference type="SAM" id="MobiDB-lite"/>
    </source>
</evidence>